<dbReference type="Proteomes" id="UP001162802">
    <property type="component" value="Unassembled WGS sequence"/>
</dbReference>
<dbReference type="PANTHER" id="PTHR30055">
    <property type="entry name" value="HTH-TYPE TRANSCRIPTIONAL REGULATOR RUTR"/>
    <property type="match status" value="1"/>
</dbReference>
<sequence length="200" mass="22639">MMEDTASQRTARCDERRRKLIATARRLFANQGFHLTGVSQIARESGIAVGQIYRDFASKEAVIAAICEESLQVWLEEETLNRAIAEDDKATITEWITRLLQEEYEFEERRMLMEIMAESGRSESIAQINACILGRFRPQLNRALTSIAPHLDESARTLIINLVQVLSWGIAAGEQLDPAMDRAALRTYVTALVRREIGID</sequence>
<evidence type="ECO:0000256" key="3">
    <source>
        <dbReference type="ARBA" id="ARBA00023163"/>
    </source>
</evidence>
<evidence type="ECO:0000313" key="7">
    <source>
        <dbReference type="Proteomes" id="UP001162802"/>
    </source>
</evidence>
<dbReference type="InterPro" id="IPR009057">
    <property type="entry name" value="Homeodomain-like_sf"/>
</dbReference>
<dbReference type="RefSeq" id="WP_243796418.1">
    <property type="nucleotide sequence ID" value="NZ_JALHAT010000001.1"/>
</dbReference>
<organism evidence="6 7">
    <name type="scientific">Novosphingobium mangrovi</name>
    <name type="common">ex Hu et al. 2023</name>
    <dbReference type="NCBI Taxonomy" id="2930094"/>
    <lineage>
        <taxon>Bacteria</taxon>
        <taxon>Pseudomonadati</taxon>
        <taxon>Pseudomonadota</taxon>
        <taxon>Alphaproteobacteria</taxon>
        <taxon>Sphingomonadales</taxon>
        <taxon>Sphingomonadaceae</taxon>
        <taxon>Novosphingobium</taxon>
    </lineage>
</organism>
<feature type="DNA-binding region" description="H-T-H motif" evidence="4">
    <location>
        <begin position="37"/>
        <end position="56"/>
    </location>
</feature>
<evidence type="ECO:0000313" key="6">
    <source>
        <dbReference type="EMBL" id="MCJ1959276.1"/>
    </source>
</evidence>
<evidence type="ECO:0000256" key="1">
    <source>
        <dbReference type="ARBA" id="ARBA00023015"/>
    </source>
</evidence>
<dbReference type="Gene3D" id="1.10.357.10">
    <property type="entry name" value="Tetracycline Repressor, domain 2"/>
    <property type="match status" value="1"/>
</dbReference>
<comment type="caution">
    <text evidence="6">The sequence shown here is derived from an EMBL/GenBank/DDBJ whole genome shotgun (WGS) entry which is preliminary data.</text>
</comment>
<name>A0ABT0A7W8_9SPHN</name>
<protein>
    <submittedName>
        <fullName evidence="6">TetR/AcrR family transcriptional regulator</fullName>
    </submittedName>
</protein>
<dbReference type="Pfam" id="PF00440">
    <property type="entry name" value="TetR_N"/>
    <property type="match status" value="1"/>
</dbReference>
<evidence type="ECO:0000259" key="5">
    <source>
        <dbReference type="PROSITE" id="PS50977"/>
    </source>
</evidence>
<dbReference type="PRINTS" id="PR00455">
    <property type="entry name" value="HTHTETR"/>
</dbReference>
<gene>
    <name evidence="6" type="ORF">MTR65_01105</name>
</gene>
<dbReference type="InterPro" id="IPR001647">
    <property type="entry name" value="HTH_TetR"/>
</dbReference>
<keyword evidence="2 4" id="KW-0238">DNA-binding</keyword>
<keyword evidence="3" id="KW-0804">Transcription</keyword>
<keyword evidence="1" id="KW-0805">Transcription regulation</keyword>
<keyword evidence="7" id="KW-1185">Reference proteome</keyword>
<dbReference type="PANTHER" id="PTHR30055:SF234">
    <property type="entry name" value="HTH-TYPE TRANSCRIPTIONAL REGULATOR BETI"/>
    <property type="match status" value="1"/>
</dbReference>
<accession>A0ABT0A7W8</accession>
<proteinExistence type="predicted"/>
<dbReference type="SUPFAM" id="SSF46689">
    <property type="entry name" value="Homeodomain-like"/>
    <property type="match status" value="1"/>
</dbReference>
<dbReference type="PROSITE" id="PS50977">
    <property type="entry name" value="HTH_TETR_2"/>
    <property type="match status" value="1"/>
</dbReference>
<evidence type="ECO:0000256" key="4">
    <source>
        <dbReference type="PROSITE-ProRule" id="PRU00335"/>
    </source>
</evidence>
<feature type="domain" description="HTH tetR-type" evidence="5">
    <location>
        <begin position="14"/>
        <end position="74"/>
    </location>
</feature>
<dbReference type="InterPro" id="IPR050109">
    <property type="entry name" value="HTH-type_TetR-like_transc_reg"/>
</dbReference>
<evidence type="ECO:0000256" key="2">
    <source>
        <dbReference type="ARBA" id="ARBA00023125"/>
    </source>
</evidence>
<dbReference type="EMBL" id="JALHAT010000001">
    <property type="protein sequence ID" value="MCJ1959276.1"/>
    <property type="molecule type" value="Genomic_DNA"/>
</dbReference>
<reference evidence="6" key="1">
    <citation type="submission" date="2022-03" db="EMBL/GenBank/DDBJ databases">
        <title>Identification of a novel bacterium isolated from mangrove sediments.</title>
        <authorList>
            <person name="Pan X."/>
        </authorList>
    </citation>
    <scope>NUCLEOTIDE SEQUENCE</scope>
    <source>
        <strain evidence="6">B2637</strain>
    </source>
</reference>